<dbReference type="PANTHER" id="PTHR37558">
    <property type="entry name" value="HTH CENPB-TYPE DOMAIN-CONTAINING PROTEIN"/>
    <property type="match status" value="1"/>
</dbReference>
<keyword evidence="3" id="KW-1185">Reference proteome</keyword>
<proteinExistence type="predicted"/>
<protein>
    <submittedName>
        <fullName evidence="2">Uncharacterized protein</fullName>
    </submittedName>
</protein>
<dbReference type="EMBL" id="QUSY01000147">
    <property type="protein sequence ID" value="RHY32281.1"/>
    <property type="molecule type" value="Genomic_DNA"/>
</dbReference>
<evidence type="ECO:0000313" key="3">
    <source>
        <dbReference type="Proteomes" id="UP000285060"/>
    </source>
</evidence>
<name>A0A418B2R2_9STRA</name>
<gene>
    <name evidence="2" type="ORF">DYB32_002698</name>
</gene>
<dbReference type="PANTHER" id="PTHR37558:SF1">
    <property type="entry name" value="HTH CENPB-TYPE DOMAIN-CONTAINING PROTEIN"/>
    <property type="match status" value="1"/>
</dbReference>
<comment type="caution">
    <text evidence="2">The sequence shown here is derived from an EMBL/GenBank/DDBJ whole genome shotgun (WGS) entry which is preliminary data.</text>
</comment>
<sequence>MTTPIKRRVFSEREDVLLLTQFSAEMPFLARRGQIMDVWDSVARNLATLFDRPQFDGEKAQGRFLILLRDNRDNKNASRRASGAPENVTEKTILLDDLYKQVDKANQKEDRRMTQEIEEASNVEENGAIVREEAMKSQGKRRAKDEDDESSGGGKMLKVLSLMNESNKRELELRRLMLEKEMEDRTKDREAQVQHVQMQAQQVQMSQSTLTTLLTALLTNCKFGYNPVVLHLTQ</sequence>
<dbReference type="Proteomes" id="UP000285060">
    <property type="component" value="Unassembled WGS sequence"/>
</dbReference>
<reference evidence="2 3" key="1">
    <citation type="submission" date="2018-08" db="EMBL/GenBank/DDBJ databases">
        <title>Aphanomyces genome sequencing and annotation.</title>
        <authorList>
            <person name="Minardi D."/>
            <person name="Oidtmann B."/>
            <person name="Van Der Giezen M."/>
            <person name="Studholme D.J."/>
        </authorList>
    </citation>
    <scope>NUCLEOTIDE SEQUENCE [LARGE SCALE GENOMIC DNA]</scope>
    <source>
        <strain evidence="2 3">NJM0002</strain>
    </source>
</reference>
<accession>A0A418B2R2</accession>
<dbReference type="AlphaFoldDB" id="A0A418B2R2"/>
<evidence type="ECO:0000313" key="2">
    <source>
        <dbReference type="EMBL" id="RHY32281.1"/>
    </source>
</evidence>
<evidence type="ECO:0000256" key="1">
    <source>
        <dbReference type="SAM" id="MobiDB-lite"/>
    </source>
</evidence>
<dbReference type="VEuPathDB" id="FungiDB:H310_04474"/>
<feature type="region of interest" description="Disordered" evidence="1">
    <location>
        <begin position="134"/>
        <end position="154"/>
    </location>
</feature>
<organism evidence="2 3">
    <name type="scientific">Aphanomyces invadans</name>
    <dbReference type="NCBI Taxonomy" id="157072"/>
    <lineage>
        <taxon>Eukaryota</taxon>
        <taxon>Sar</taxon>
        <taxon>Stramenopiles</taxon>
        <taxon>Oomycota</taxon>
        <taxon>Saprolegniomycetes</taxon>
        <taxon>Saprolegniales</taxon>
        <taxon>Verrucalvaceae</taxon>
        <taxon>Aphanomyces</taxon>
    </lineage>
</organism>